<dbReference type="RefSeq" id="WP_379764173.1">
    <property type="nucleotide sequence ID" value="NZ_JBHSCL010000004.1"/>
</dbReference>
<dbReference type="EMBL" id="JBHSCL010000004">
    <property type="protein sequence ID" value="MFC4220519.1"/>
    <property type="molecule type" value="Genomic_DNA"/>
</dbReference>
<accession>A0ABV8PNH3</accession>
<name>A0ABV8PNH3_9FLAO</name>
<evidence type="ECO:0000313" key="2">
    <source>
        <dbReference type="Proteomes" id="UP001595841"/>
    </source>
</evidence>
<gene>
    <name evidence="1" type="ORF">ACFOWS_10260</name>
</gene>
<organism evidence="1 2">
    <name type="scientific">Flagellimonas marina</name>
    <dbReference type="NCBI Taxonomy" id="1775168"/>
    <lineage>
        <taxon>Bacteria</taxon>
        <taxon>Pseudomonadati</taxon>
        <taxon>Bacteroidota</taxon>
        <taxon>Flavobacteriia</taxon>
        <taxon>Flavobacteriales</taxon>
        <taxon>Flavobacteriaceae</taxon>
        <taxon>Flagellimonas</taxon>
    </lineage>
</organism>
<keyword evidence="2" id="KW-1185">Reference proteome</keyword>
<dbReference type="Proteomes" id="UP001595841">
    <property type="component" value="Unassembled WGS sequence"/>
</dbReference>
<proteinExistence type="predicted"/>
<evidence type="ECO:0000313" key="1">
    <source>
        <dbReference type="EMBL" id="MFC4220519.1"/>
    </source>
</evidence>
<protein>
    <submittedName>
        <fullName evidence="1">Uncharacterized protein</fullName>
    </submittedName>
</protein>
<reference evidence="2" key="1">
    <citation type="journal article" date="2019" name="Int. J. Syst. Evol. Microbiol.">
        <title>The Global Catalogue of Microorganisms (GCM) 10K type strain sequencing project: providing services to taxonomists for standard genome sequencing and annotation.</title>
        <authorList>
            <consortium name="The Broad Institute Genomics Platform"/>
            <consortium name="The Broad Institute Genome Sequencing Center for Infectious Disease"/>
            <person name="Wu L."/>
            <person name="Ma J."/>
        </authorList>
    </citation>
    <scope>NUCLEOTIDE SEQUENCE [LARGE SCALE GENOMIC DNA]</scope>
    <source>
        <strain evidence="2">CGMCC 1.15774</strain>
    </source>
</reference>
<sequence length="118" mass="13629">MLGVVAINSASTSTSEKMCSLKIRVVNNSKKTLSYVSLFSMKFEDLKPKDTSEYRILRYDPLEHDALMYCVWDGKNFGRYLALPDKDQKEATYVVDSIYDGILYVRLRAQTLDEKKKK</sequence>
<comment type="caution">
    <text evidence="1">The sequence shown here is derived from an EMBL/GenBank/DDBJ whole genome shotgun (WGS) entry which is preliminary data.</text>
</comment>